<dbReference type="CDD" id="cd02070">
    <property type="entry name" value="corrinoid_protein_B12-BD"/>
    <property type="match status" value="1"/>
</dbReference>
<dbReference type="Gene3D" id="3.40.50.280">
    <property type="entry name" value="Cobalamin-binding domain"/>
    <property type="match status" value="1"/>
</dbReference>
<dbReference type="PANTHER" id="PTHR45833:SF1">
    <property type="entry name" value="METHIONINE SYNTHASE"/>
    <property type="match status" value="1"/>
</dbReference>
<protein>
    <submittedName>
        <fullName evidence="5">Corrinoid protein</fullName>
    </submittedName>
</protein>
<feature type="domain" description="B12-binding" evidence="3">
    <location>
        <begin position="93"/>
        <end position="218"/>
    </location>
</feature>
<proteinExistence type="predicted"/>
<dbReference type="InterPro" id="IPR003759">
    <property type="entry name" value="Cbl-bd_cap"/>
</dbReference>
<dbReference type="SUPFAM" id="SSF52242">
    <property type="entry name" value="Cobalamin (vitamin B12)-binding domain"/>
    <property type="match status" value="1"/>
</dbReference>
<evidence type="ECO:0000259" key="4">
    <source>
        <dbReference type="PROSITE" id="PS51337"/>
    </source>
</evidence>
<dbReference type="PANTHER" id="PTHR45833">
    <property type="entry name" value="METHIONINE SYNTHASE"/>
    <property type="match status" value="1"/>
</dbReference>
<evidence type="ECO:0000259" key="3">
    <source>
        <dbReference type="PROSITE" id="PS51332"/>
    </source>
</evidence>
<dbReference type="InterPro" id="IPR006158">
    <property type="entry name" value="Cobalamin-bd"/>
</dbReference>
<dbReference type="InterPro" id="IPR036724">
    <property type="entry name" value="Cobalamin-bd_sf"/>
</dbReference>
<gene>
    <name evidence="5" type="ORF">ACJDU8_03820</name>
</gene>
<keyword evidence="6" id="KW-1185">Reference proteome</keyword>
<reference evidence="5 6" key="1">
    <citation type="submission" date="2024-11" db="EMBL/GenBank/DDBJ databases">
        <authorList>
            <person name="Heng Y.C."/>
            <person name="Lim A.C.H."/>
            <person name="Lee J.K.Y."/>
            <person name="Kittelmann S."/>
        </authorList>
    </citation>
    <scope>NUCLEOTIDE SEQUENCE [LARGE SCALE GENOMIC DNA]</scope>
    <source>
        <strain evidence="5 6">WILCCON 0269</strain>
    </source>
</reference>
<dbReference type="InterPro" id="IPR050554">
    <property type="entry name" value="Met_Synthase/Corrinoid"/>
</dbReference>
<dbReference type="PROSITE" id="PS51337">
    <property type="entry name" value="B12_BINDING_NTER"/>
    <property type="match status" value="1"/>
</dbReference>
<dbReference type="Proteomes" id="UP001623660">
    <property type="component" value="Unassembled WGS sequence"/>
</dbReference>
<evidence type="ECO:0000313" key="5">
    <source>
        <dbReference type="EMBL" id="MFL0194704.1"/>
    </source>
</evidence>
<feature type="domain" description="B12-binding N-terminal" evidence="4">
    <location>
        <begin position="1"/>
        <end position="93"/>
    </location>
</feature>
<dbReference type="Gene3D" id="1.10.1240.10">
    <property type="entry name" value="Methionine synthase domain"/>
    <property type="match status" value="1"/>
</dbReference>
<dbReference type="SMART" id="SM01018">
    <property type="entry name" value="B12-binding_2"/>
    <property type="match status" value="1"/>
</dbReference>
<comment type="caution">
    <text evidence="5">The sequence shown here is derived from an EMBL/GenBank/DDBJ whole genome shotgun (WGS) entry which is preliminary data.</text>
</comment>
<dbReference type="SUPFAM" id="SSF47644">
    <property type="entry name" value="Methionine synthase domain"/>
    <property type="match status" value="1"/>
</dbReference>
<organism evidence="5 6">
    <name type="scientific">Candidatus Clostridium eludens</name>
    <dbReference type="NCBI Taxonomy" id="3381663"/>
    <lineage>
        <taxon>Bacteria</taxon>
        <taxon>Bacillati</taxon>
        <taxon>Bacillota</taxon>
        <taxon>Clostridia</taxon>
        <taxon>Eubacteriales</taxon>
        <taxon>Clostridiaceae</taxon>
        <taxon>Clostridium</taxon>
    </lineage>
</organism>
<sequence>MSIKKHELFKKISDAVVEMDEDTVILLSNQVIEEKLDAYEAITEGLSQGMERAGVLFEEEEYFVTELLMCSDAMYAGIDVLEPYLNKSNKSSKYKIVIGVVEGDTHDIGKTLVKLMLDAAGFEVLDIGRDVPPIKFYEEAKRINADIIAVSNLMTTTMKRMEEVIGILEEQNDRGNFKVMVGGGCISQDFADKIKADGYSANAVEAVRLAKSLVGYED</sequence>
<dbReference type="PROSITE" id="PS51332">
    <property type="entry name" value="B12_BINDING"/>
    <property type="match status" value="1"/>
</dbReference>
<evidence type="ECO:0000256" key="1">
    <source>
        <dbReference type="ARBA" id="ARBA00022723"/>
    </source>
</evidence>
<name>A0ABW8SF82_9CLOT</name>
<keyword evidence="2" id="KW-0170">Cobalt</keyword>
<dbReference type="Pfam" id="PF02310">
    <property type="entry name" value="B12-binding"/>
    <property type="match status" value="1"/>
</dbReference>
<accession>A0ABW8SF82</accession>
<dbReference type="EMBL" id="JBJHZX010000004">
    <property type="protein sequence ID" value="MFL0194704.1"/>
    <property type="molecule type" value="Genomic_DNA"/>
</dbReference>
<dbReference type="Pfam" id="PF02607">
    <property type="entry name" value="B12-binding_2"/>
    <property type="match status" value="1"/>
</dbReference>
<dbReference type="InterPro" id="IPR036594">
    <property type="entry name" value="Meth_synthase_dom"/>
</dbReference>
<evidence type="ECO:0000256" key="2">
    <source>
        <dbReference type="ARBA" id="ARBA00023285"/>
    </source>
</evidence>
<dbReference type="RefSeq" id="WP_406790828.1">
    <property type="nucleotide sequence ID" value="NZ_JBJHZX010000004.1"/>
</dbReference>
<keyword evidence="1" id="KW-0479">Metal-binding</keyword>
<evidence type="ECO:0000313" key="6">
    <source>
        <dbReference type="Proteomes" id="UP001623660"/>
    </source>
</evidence>